<keyword evidence="2" id="KW-1185">Reference proteome</keyword>
<dbReference type="AlphaFoldDB" id="A0A9W6P3Q0"/>
<sequence>MAILVAFARTDETPGTVSYACGYGGNPAEHRFIVDTRTVELRRTEPDEEVPHAVRCAWTTVVRVFRATGTWPASGSYCA</sequence>
<dbReference type="Proteomes" id="UP001165092">
    <property type="component" value="Unassembled WGS sequence"/>
</dbReference>
<proteinExistence type="predicted"/>
<name>A0A9W6P3Q0_9ACTN</name>
<protein>
    <submittedName>
        <fullName evidence="1">Uncharacterized protein</fullName>
    </submittedName>
</protein>
<evidence type="ECO:0000313" key="2">
    <source>
        <dbReference type="Proteomes" id="UP001165092"/>
    </source>
</evidence>
<organism evidence="1 2">
    <name type="scientific">Nocardiopsis ansamitocini</name>
    <dbReference type="NCBI Taxonomy" id="1670832"/>
    <lineage>
        <taxon>Bacteria</taxon>
        <taxon>Bacillati</taxon>
        <taxon>Actinomycetota</taxon>
        <taxon>Actinomycetes</taxon>
        <taxon>Streptosporangiales</taxon>
        <taxon>Nocardiopsidaceae</taxon>
        <taxon>Nocardiopsis</taxon>
    </lineage>
</organism>
<evidence type="ECO:0000313" key="1">
    <source>
        <dbReference type="EMBL" id="GLU46539.1"/>
    </source>
</evidence>
<reference evidence="1" key="1">
    <citation type="submission" date="2023-02" db="EMBL/GenBank/DDBJ databases">
        <title>Nocardiopsis ansamitocini NBRC 112285.</title>
        <authorList>
            <person name="Ichikawa N."/>
            <person name="Sato H."/>
            <person name="Tonouchi N."/>
        </authorList>
    </citation>
    <scope>NUCLEOTIDE SEQUENCE</scope>
    <source>
        <strain evidence="1">NBRC 112285</strain>
    </source>
</reference>
<accession>A0A9W6P3Q0</accession>
<dbReference type="RefSeq" id="WP_285757384.1">
    <property type="nucleotide sequence ID" value="NZ_BSQG01000001.1"/>
</dbReference>
<gene>
    <name evidence="1" type="ORF">Nans01_08900</name>
</gene>
<comment type="caution">
    <text evidence="1">The sequence shown here is derived from an EMBL/GenBank/DDBJ whole genome shotgun (WGS) entry which is preliminary data.</text>
</comment>
<dbReference type="EMBL" id="BSQG01000001">
    <property type="protein sequence ID" value="GLU46539.1"/>
    <property type="molecule type" value="Genomic_DNA"/>
</dbReference>